<name>A0ABP8TGQ6_9ACTN</name>
<feature type="transmembrane region" description="Helical" evidence="1">
    <location>
        <begin position="20"/>
        <end position="38"/>
    </location>
</feature>
<reference evidence="3" key="1">
    <citation type="journal article" date="2019" name="Int. J. Syst. Evol. Microbiol.">
        <title>The Global Catalogue of Microorganisms (GCM) 10K type strain sequencing project: providing services to taxonomists for standard genome sequencing and annotation.</title>
        <authorList>
            <consortium name="The Broad Institute Genomics Platform"/>
            <consortium name="The Broad Institute Genome Sequencing Center for Infectious Disease"/>
            <person name="Wu L."/>
            <person name="Ma J."/>
        </authorList>
    </citation>
    <scope>NUCLEOTIDE SEQUENCE [LARGE SCALE GENOMIC DNA]</scope>
    <source>
        <strain evidence="3">JCM 17938</strain>
    </source>
</reference>
<keyword evidence="1" id="KW-1133">Transmembrane helix</keyword>
<dbReference type="Proteomes" id="UP001500212">
    <property type="component" value="Unassembled WGS sequence"/>
</dbReference>
<gene>
    <name evidence="2" type="ORF">GCM10023195_30030</name>
</gene>
<evidence type="ECO:0000313" key="3">
    <source>
        <dbReference type="Proteomes" id="UP001500212"/>
    </source>
</evidence>
<proteinExistence type="predicted"/>
<accession>A0ABP8TGQ6</accession>
<evidence type="ECO:0000256" key="1">
    <source>
        <dbReference type="SAM" id="Phobius"/>
    </source>
</evidence>
<comment type="caution">
    <text evidence="2">The sequence shown here is derived from an EMBL/GenBank/DDBJ whole genome shotgun (WGS) entry which is preliminary data.</text>
</comment>
<keyword evidence="1" id="KW-0812">Transmembrane</keyword>
<keyword evidence="1" id="KW-0472">Membrane</keyword>
<protein>
    <submittedName>
        <fullName evidence="2">Uncharacterized protein</fullName>
    </submittedName>
</protein>
<dbReference type="EMBL" id="BAABHJ010000008">
    <property type="protein sequence ID" value="GAA4607819.1"/>
    <property type="molecule type" value="Genomic_DNA"/>
</dbReference>
<sequence length="78" mass="9219">MQVTLGITLRTEVTRMSILAWWAIPVAVALLTGALMTLRGRRPRVRRSFEEIEHFQRFRDAMERPRRKTRGRRPRSTA</sequence>
<evidence type="ECO:0000313" key="2">
    <source>
        <dbReference type="EMBL" id="GAA4607819.1"/>
    </source>
</evidence>
<organism evidence="2 3">
    <name type="scientific">Actinoallomurus liliacearum</name>
    <dbReference type="NCBI Taxonomy" id="1080073"/>
    <lineage>
        <taxon>Bacteria</taxon>
        <taxon>Bacillati</taxon>
        <taxon>Actinomycetota</taxon>
        <taxon>Actinomycetes</taxon>
        <taxon>Streptosporangiales</taxon>
        <taxon>Thermomonosporaceae</taxon>
        <taxon>Actinoallomurus</taxon>
    </lineage>
</organism>
<keyword evidence="3" id="KW-1185">Reference proteome</keyword>